<evidence type="ECO:0000256" key="1">
    <source>
        <dbReference type="SAM" id="MobiDB-lite"/>
    </source>
</evidence>
<accession>A0A8T2P769</accession>
<evidence type="ECO:0000313" key="2">
    <source>
        <dbReference type="EMBL" id="KAG9344497.1"/>
    </source>
</evidence>
<keyword evidence="3" id="KW-1185">Reference proteome</keyword>
<feature type="non-terminal residue" evidence="2">
    <location>
        <position position="133"/>
    </location>
</feature>
<dbReference type="InterPro" id="IPR046350">
    <property type="entry name" value="Cystatin_sf"/>
</dbReference>
<evidence type="ECO:0000313" key="3">
    <source>
        <dbReference type="Proteomes" id="UP000824540"/>
    </source>
</evidence>
<name>A0A8T2P769_9TELE</name>
<dbReference type="Proteomes" id="UP000824540">
    <property type="component" value="Unassembled WGS sequence"/>
</dbReference>
<feature type="region of interest" description="Disordered" evidence="1">
    <location>
        <begin position="108"/>
        <end position="133"/>
    </location>
</feature>
<dbReference type="Gene3D" id="3.10.450.10">
    <property type="match status" value="1"/>
</dbReference>
<sequence length="133" mass="14762">MPSNCCNLCWIQQDFCETVLSDCAHGQNPAYSDKGETMKKTIYSQKEIAPTEAKRLLGNSQFAGIVKGVRYILEVQILRTVCRKNTDNPDLNNCHFQPKGKLHESEVFGGDEGDGGGQTNEWGSHLAEVKLTQ</sequence>
<proteinExistence type="predicted"/>
<dbReference type="SUPFAM" id="SSF54403">
    <property type="entry name" value="Cystatin/monellin"/>
    <property type="match status" value="1"/>
</dbReference>
<gene>
    <name evidence="2" type="ORF">JZ751_011167</name>
</gene>
<reference evidence="2" key="1">
    <citation type="thesis" date="2021" institute="BYU ScholarsArchive" country="Provo, UT, USA">
        <title>Applications of and Algorithms for Genome Assembly and Genomic Analyses with an Emphasis on Marine Teleosts.</title>
        <authorList>
            <person name="Pickett B.D."/>
        </authorList>
    </citation>
    <scope>NUCLEOTIDE SEQUENCE</scope>
    <source>
        <strain evidence="2">HI-2016</strain>
    </source>
</reference>
<dbReference type="EMBL" id="JAFBMS010000020">
    <property type="protein sequence ID" value="KAG9344497.1"/>
    <property type="molecule type" value="Genomic_DNA"/>
</dbReference>
<dbReference type="AlphaFoldDB" id="A0A8T2P769"/>
<organism evidence="2 3">
    <name type="scientific">Albula glossodonta</name>
    <name type="common">roundjaw bonefish</name>
    <dbReference type="NCBI Taxonomy" id="121402"/>
    <lineage>
        <taxon>Eukaryota</taxon>
        <taxon>Metazoa</taxon>
        <taxon>Chordata</taxon>
        <taxon>Craniata</taxon>
        <taxon>Vertebrata</taxon>
        <taxon>Euteleostomi</taxon>
        <taxon>Actinopterygii</taxon>
        <taxon>Neopterygii</taxon>
        <taxon>Teleostei</taxon>
        <taxon>Albuliformes</taxon>
        <taxon>Albulidae</taxon>
        <taxon>Albula</taxon>
    </lineage>
</organism>
<comment type="caution">
    <text evidence="2">The sequence shown here is derived from an EMBL/GenBank/DDBJ whole genome shotgun (WGS) entry which is preliminary data.</text>
</comment>
<evidence type="ECO:0008006" key="4">
    <source>
        <dbReference type="Google" id="ProtNLM"/>
    </source>
</evidence>
<dbReference type="OrthoDB" id="9929365at2759"/>
<protein>
    <recommendedName>
        <fullName evidence="4">Cystatin domain-containing protein</fullName>
    </recommendedName>
</protein>